<reference evidence="8" key="1">
    <citation type="journal article" date="2002" name="Science">
        <title>The draft genome of Ciona intestinalis: insights into chordate and vertebrate origins.</title>
        <authorList>
            <person name="Dehal P."/>
            <person name="Satou Y."/>
            <person name="Campbell R.K."/>
            <person name="Chapman J."/>
            <person name="Degnan B."/>
            <person name="De Tomaso A."/>
            <person name="Davidson B."/>
            <person name="Di Gregorio A."/>
            <person name="Gelpke M."/>
            <person name="Goodstein D.M."/>
            <person name="Harafuji N."/>
            <person name="Hastings K.E."/>
            <person name="Ho I."/>
            <person name="Hotta K."/>
            <person name="Huang W."/>
            <person name="Kawashima T."/>
            <person name="Lemaire P."/>
            <person name="Martinez D."/>
            <person name="Meinertzhagen I.A."/>
            <person name="Necula S."/>
            <person name="Nonaka M."/>
            <person name="Putnam N."/>
            <person name="Rash S."/>
            <person name="Saiga H."/>
            <person name="Satake M."/>
            <person name="Terry A."/>
            <person name="Yamada L."/>
            <person name="Wang H.G."/>
            <person name="Awazu S."/>
            <person name="Azumi K."/>
            <person name="Boore J."/>
            <person name="Branno M."/>
            <person name="Chin-Bow S."/>
            <person name="DeSantis R."/>
            <person name="Doyle S."/>
            <person name="Francino P."/>
            <person name="Keys D.N."/>
            <person name="Haga S."/>
            <person name="Hayashi H."/>
            <person name="Hino K."/>
            <person name="Imai K.S."/>
            <person name="Inaba K."/>
            <person name="Kano S."/>
            <person name="Kobayashi K."/>
            <person name="Kobayashi M."/>
            <person name="Lee B.I."/>
            <person name="Makabe K.W."/>
            <person name="Manohar C."/>
            <person name="Matassi G."/>
            <person name="Medina M."/>
            <person name="Mochizuki Y."/>
            <person name="Mount S."/>
            <person name="Morishita T."/>
            <person name="Miura S."/>
            <person name="Nakayama A."/>
            <person name="Nishizaka S."/>
            <person name="Nomoto H."/>
            <person name="Ohta F."/>
            <person name="Oishi K."/>
            <person name="Rigoutsos I."/>
            <person name="Sano M."/>
            <person name="Sasaki A."/>
            <person name="Sasakura Y."/>
            <person name="Shoguchi E."/>
            <person name="Shin-i T."/>
            <person name="Spagnuolo A."/>
            <person name="Stainier D."/>
            <person name="Suzuki M.M."/>
            <person name="Tassy O."/>
            <person name="Takatori N."/>
            <person name="Tokuoka M."/>
            <person name="Yagi K."/>
            <person name="Yoshizaki F."/>
            <person name="Wada S."/>
            <person name="Zhang C."/>
            <person name="Hyatt P.D."/>
            <person name="Larimer F."/>
            <person name="Detter C."/>
            <person name="Doggett N."/>
            <person name="Glavina T."/>
            <person name="Hawkins T."/>
            <person name="Richardson P."/>
            <person name="Lucas S."/>
            <person name="Kohara Y."/>
            <person name="Levine M."/>
            <person name="Satoh N."/>
            <person name="Rokhsar D.S."/>
        </authorList>
    </citation>
    <scope>NUCLEOTIDE SEQUENCE [LARGE SCALE GENOMIC DNA]</scope>
</reference>
<dbReference type="Ensembl" id="ENSCINT00000024968.2">
    <property type="protein sequence ID" value="ENSCINP00000024722.2"/>
    <property type="gene ID" value="ENSCING00000008842.3"/>
</dbReference>
<reference evidence="7" key="3">
    <citation type="submission" date="2025-08" db="UniProtKB">
        <authorList>
            <consortium name="Ensembl"/>
        </authorList>
    </citation>
    <scope>IDENTIFICATION</scope>
</reference>
<dbReference type="GO" id="GO:0030139">
    <property type="term" value="C:endocytic vesicle"/>
    <property type="evidence" value="ECO:0000318"/>
    <property type="project" value="GO_Central"/>
</dbReference>
<reference evidence="7" key="4">
    <citation type="submission" date="2025-09" db="UniProtKB">
        <authorList>
            <consortium name="Ensembl"/>
        </authorList>
    </citation>
    <scope>IDENTIFICATION</scope>
</reference>
<name>F7BKM3_CIOIN</name>
<dbReference type="GO" id="GO:0003677">
    <property type="term" value="F:DNA binding"/>
    <property type="evidence" value="ECO:0007669"/>
    <property type="project" value="InterPro"/>
</dbReference>
<keyword evidence="3" id="KW-0862">Zinc</keyword>
<dbReference type="InterPro" id="IPR045046">
    <property type="entry name" value="Vps9-like"/>
</dbReference>
<dbReference type="GO" id="GO:0031267">
    <property type="term" value="F:small GTPase binding"/>
    <property type="evidence" value="ECO:0000318"/>
    <property type="project" value="GO_Central"/>
</dbReference>
<dbReference type="Gene3D" id="1.20.1050.80">
    <property type="entry name" value="VPS9 domain"/>
    <property type="match status" value="1"/>
</dbReference>
<evidence type="ECO:0000313" key="8">
    <source>
        <dbReference type="Proteomes" id="UP000008144"/>
    </source>
</evidence>
<dbReference type="Pfam" id="PF02204">
    <property type="entry name" value="VPS9"/>
    <property type="match status" value="1"/>
</dbReference>
<dbReference type="InterPro" id="IPR003123">
    <property type="entry name" value="VPS9"/>
</dbReference>
<accession>F7BKM3</accession>
<dbReference type="PROSITE" id="PS51036">
    <property type="entry name" value="ZF_A20"/>
    <property type="match status" value="1"/>
</dbReference>
<evidence type="ECO:0000256" key="3">
    <source>
        <dbReference type="ARBA" id="ARBA00022833"/>
    </source>
</evidence>
<keyword evidence="1" id="KW-0479">Metal-binding</keyword>
<dbReference type="PROSITE" id="PS51205">
    <property type="entry name" value="VPS9"/>
    <property type="match status" value="1"/>
</dbReference>
<dbReference type="Proteomes" id="UP000008144">
    <property type="component" value="Chromosome 4"/>
</dbReference>
<dbReference type="OMA" id="GHYQANV"/>
<dbReference type="GO" id="GO:0005829">
    <property type="term" value="C:cytosol"/>
    <property type="evidence" value="ECO:0000318"/>
    <property type="project" value="GO_Central"/>
</dbReference>
<evidence type="ECO:0000259" key="6">
    <source>
        <dbReference type="PROSITE" id="PS51205"/>
    </source>
</evidence>
<dbReference type="SMART" id="SM00259">
    <property type="entry name" value="ZnF_A20"/>
    <property type="match status" value="1"/>
</dbReference>
<dbReference type="GO" id="GO:0008270">
    <property type="term" value="F:zinc ion binding"/>
    <property type="evidence" value="ECO:0007669"/>
    <property type="project" value="UniProtKB-KW"/>
</dbReference>
<proteinExistence type="predicted"/>
<dbReference type="FunCoup" id="F7BKM3">
    <property type="interactions" value="25"/>
</dbReference>
<dbReference type="Pfam" id="PF18151">
    <property type="entry name" value="DUF5601"/>
    <property type="match status" value="1"/>
</dbReference>
<dbReference type="SUPFAM" id="SSF109993">
    <property type="entry name" value="VPS9 domain"/>
    <property type="match status" value="1"/>
</dbReference>
<dbReference type="PANTHER" id="PTHR23101">
    <property type="entry name" value="RAB GDP/GTP EXCHANGE FACTOR"/>
    <property type="match status" value="1"/>
</dbReference>
<dbReference type="HOGENOM" id="CLU_018416_1_1_1"/>
<dbReference type="GO" id="GO:0016192">
    <property type="term" value="P:vesicle-mediated transport"/>
    <property type="evidence" value="ECO:0007669"/>
    <property type="project" value="InterPro"/>
</dbReference>
<reference evidence="7" key="2">
    <citation type="journal article" date="2008" name="Genome Biol.">
        <title>Improved genome assembly and evidence-based global gene model set for the chordate Ciona intestinalis: new insight into intron and operon populations.</title>
        <authorList>
            <person name="Satou Y."/>
            <person name="Mineta K."/>
            <person name="Ogasawara M."/>
            <person name="Sasakura Y."/>
            <person name="Shoguchi E."/>
            <person name="Ueno K."/>
            <person name="Yamada L."/>
            <person name="Matsumoto J."/>
            <person name="Wasserscheid J."/>
            <person name="Dewar K."/>
            <person name="Wiley G.B."/>
            <person name="Macmil S.L."/>
            <person name="Roe B.A."/>
            <person name="Zeller R.W."/>
            <person name="Hastings K.E."/>
            <person name="Lemaire P."/>
            <person name="Lindquist E."/>
            <person name="Endo T."/>
            <person name="Hotta K."/>
            <person name="Inaba K."/>
        </authorList>
    </citation>
    <scope>NUCLEOTIDE SEQUENCE [LARGE SCALE GENOMIC DNA]</scope>
    <source>
        <strain evidence="7">wild type</strain>
    </source>
</reference>
<dbReference type="GeneTree" id="ENSGT00940000154540"/>
<evidence type="ECO:0000259" key="5">
    <source>
        <dbReference type="PROSITE" id="PS51036"/>
    </source>
</evidence>
<evidence type="ECO:0000313" key="7">
    <source>
        <dbReference type="Ensembl" id="ENSCINP00000024722.2"/>
    </source>
</evidence>
<evidence type="ECO:0000256" key="1">
    <source>
        <dbReference type="ARBA" id="ARBA00022723"/>
    </source>
</evidence>
<dbReference type="SUPFAM" id="SSF57716">
    <property type="entry name" value="Glucocorticoid receptor-like (DNA-binding domain)"/>
    <property type="match status" value="1"/>
</dbReference>
<keyword evidence="2" id="KW-0863">Zinc-finger</keyword>
<dbReference type="InterPro" id="IPR037191">
    <property type="entry name" value="VPS9_dom_sf"/>
</dbReference>
<dbReference type="STRING" id="7719.ENSCINP00000024722"/>
<feature type="region of interest" description="Disordered" evidence="4">
    <location>
        <begin position="121"/>
        <end position="142"/>
    </location>
</feature>
<dbReference type="InParanoid" id="F7BKM3"/>
<organism evidence="7 8">
    <name type="scientific">Ciona intestinalis</name>
    <name type="common">Transparent sea squirt</name>
    <name type="synonym">Ascidia intestinalis</name>
    <dbReference type="NCBI Taxonomy" id="7719"/>
    <lineage>
        <taxon>Eukaryota</taxon>
        <taxon>Metazoa</taxon>
        <taxon>Chordata</taxon>
        <taxon>Tunicata</taxon>
        <taxon>Ascidiacea</taxon>
        <taxon>Phlebobranchia</taxon>
        <taxon>Cionidae</taxon>
        <taxon>Ciona</taxon>
    </lineage>
</organism>
<evidence type="ECO:0000256" key="2">
    <source>
        <dbReference type="ARBA" id="ARBA00022771"/>
    </source>
</evidence>
<dbReference type="EMBL" id="EAAA01002014">
    <property type="status" value="NOT_ANNOTATED_CDS"/>
    <property type="molecule type" value="Genomic_DNA"/>
</dbReference>
<evidence type="ECO:0008006" key="9">
    <source>
        <dbReference type="Google" id="ProtNLM"/>
    </source>
</evidence>
<dbReference type="PANTHER" id="PTHR23101:SF122">
    <property type="entry name" value="RABAPTIN-5-ASSOCIATED EXCHANGE FACTOR FOR RAB5"/>
    <property type="match status" value="1"/>
</dbReference>
<feature type="domain" description="A20-type" evidence="5">
    <location>
        <begin position="17"/>
        <end position="51"/>
    </location>
</feature>
<dbReference type="InterPro" id="IPR041545">
    <property type="entry name" value="DUF5601"/>
</dbReference>
<dbReference type="SMART" id="SM00167">
    <property type="entry name" value="VPS9"/>
    <property type="match status" value="1"/>
</dbReference>
<evidence type="ECO:0000256" key="4">
    <source>
        <dbReference type="SAM" id="MobiDB-lite"/>
    </source>
</evidence>
<sequence length="506" mass="58250">MERNASQSNSRRGIHVDQSELMCKNGCGFYGNSQWQGYCSKCWRDIYTQNQQKLQQQIDLDHEYAMKLQKEEDNQHPPPESIIPSSNPSFKQFEDKRVHTKGFRGRGFKKFFSPSSEQTTVSPLVAKTKSPPTRKRQQSFESKRASKDFVDFIVAFQEPAAKDVLKKCKEFMDKLVSNKENSIDEKSDMVQDFYQVMAERLMSHPNFKSYTYEEDRNKIMDNIEKFIMTRIYRDVFCNDQTDDEIEDLKVQTRIRNLHWITAAMLDANVDTSKPFVSECADKAITAIIEMDSKRAPQDKLTCVTRCSKSVFEAIRHSKPDDTPASADDYLPALIYIILKANPPLLKSNIRYITRFSNPIHIMSGEDAYYFTNLCCAVSFIENEETGLNASSLSLTEIEFGAYMRGEMPTSEKSELKERELCAGLQLMYKNLNDLASLHERTDRLFDEAMQMKKGIQRHSLHVKEQVEKMLDETAIDIRSRSSSALDEDLFDAGLLPPPLLPTVAHR</sequence>
<feature type="region of interest" description="Disordered" evidence="4">
    <location>
        <begin position="70"/>
        <end position="91"/>
    </location>
</feature>
<keyword evidence="8" id="KW-1185">Reference proteome</keyword>
<dbReference type="Pfam" id="PF01754">
    <property type="entry name" value="zf-A20"/>
    <property type="match status" value="1"/>
</dbReference>
<dbReference type="Gene3D" id="1.20.5.4770">
    <property type="match status" value="1"/>
</dbReference>
<feature type="domain" description="VPS9" evidence="6">
    <location>
        <begin position="244"/>
        <end position="389"/>
    </location>
</feature>
<dbReference type="Gene3D" id="1.10.246.120">
    <property type="match status" value="1"/>
</dbReference>
<dbReference type="InterPro" id="IPR002653">
    <property type="entry name" value="Znf_A20"/>
</dbReference>
<protein>
    <recommendedName>
        <fullName evidence="9">Rab5 GDP/GTP exchange factor</fullName>
    </recommendedName>
</protein>
<dbReference type="AlphaFoldDB" id="F7BKM3"/>
<dbReference type="GO" id="GO:0005085">
    <property type="term" value="F:guanyl-nucleotide exchange factor activity"/>
    <property type="evidence" value="ECO:0000318"/>
    <property type="project" value="GO_Central"/>
</dbReference>